<dbReference type="RefSeq" id="WP_114498481.1">
    <property type="nucleotide sequence ID" value="NZ_QPJW01000013.1"/>
</dbReference>
<feature type="transmembrane region" description="Helical" evidence="1">
    <location>
        <begin position="168"/>
        <end position="189"/>
    </location>
</feature>
<organism evidence="2 3">
    <name type="scientific">Fontibacillus phaseoli</name>
    <dbReference type="NCBI Taxonomy" id="1416533"/>
    <lineage>
        <taxon>Bacteria</taxon>
        <taxon>Bacillati</taxon>
        <taxon>Bacillota</taxon>
        <taxon>Bacilli</taxon>
        <taxon>Bacillales</taxon>
        <taxon>Paenibacillaceae</taxon>
        <taxon>Fontibacillus</taxon>
    </lineage>
</organism>
<keyword evidence="1" id="KW-0472">Membrane</keyword>
<dbReference type="EMBL" id="QPJW01000013">
    <property type="protein sequence ID" value="RCX16161.1"/>
    <property type="molecule type" value="Genomic_DNA"/>
</dbReference>
<feature type="transmembrane region" description="Helical" evidence="1">
    <location>
        <begin position="21"/>
        <end position="40"/>
    </location>
</feature>
<name>A0A369B3Y1_9BACL</name>
<keyword evidence="3" id="KW-1185">Reference proteome</keyword>
<feature type="transmembrane region" description="Helical" evidence="1">
    <location>
        <begin position="135"/>
        <end position="156"/>
    </location>
</feature>
<feature type="transmembrane region" description="Helical" evidence="1">
    <location>
        <begin position="104"/>
        <end position="129"/>
    </location>
</feature>
<dbReference type="AlphaFoldDB" id="A0A369B3Y1"/>
<accession>A0A369B3Y1</accession>
<sequence>MNTWKDAWAIFLKDLRIDRMYLLWSVIFMIYTGGMIGVMLRGREAAGDVLDPMADFLMLILTPFLGFYFSRRSFSYIKEDSYTQMLLYYRTLPISDKTIMVSRLIQLVSALLFNGLILFSVIYSIFLVFDIEITLVQYLAFALTWIGYSLAMNGLFIHLEFTRKGRTYLWLTILLMIFMGGGAFVFTWFDGSLLNLTLDFSKRYGLLSPLMWGVLAGGVIVLGVSSSITRRTMHKRDLAR</sequence>
<reference evidence="2 3" key="1">
    <citation type="submission" date="2018-07" db="EMBL/GenBank/DDBJ databases">
        <title>Genomic Encyclopedia of Type Strains, Phase III (KMG-III): the genomes of soil and plant-associated and newly described type strains.</title>
        <authorList>
            <person name="Whitman W."/>
        </authorList>
    </citation>
    <scope>NUCLEOTIDE SEQUENCE [LARGE SCALE GENOMIC DNA]</scope>
    <source>
        <strain evidence="2 3">CECT 8333</strain>
    </source>
</reference>
<feature type="transmembrane region" description="Helical" evidence="1">
    <location>
        <begin position="52"/>
        <end position="69"/>
    </location>
</feature>
<feature type="transmembrane region" description="Helical" evidence="1">
    <location>
        <begin position="209"/>
        <end position="228"/>
    </location>
</feature>
<keyword evidence="1" id="KW-0812">Transmembrane</keyword>
<dbReference type="Proteomes" id="UP000253090">
    <property type="component" value="Unassembled WGS sequence"/>
</dbReference>
<proteinExistence type="predicted"/>
<evidence type="ECO:0000313" key="3">
    <source>
        <dbReference type="Proteomes" id="UP000253090"/>
    </source>
</evidence>
<gene>
    <name evidence="2" type="ORF">DFP94_11318</name>
</gene>
<dbReference type="OrthoDB" id="2678055at2"/>
<evidence type="ECO:0000256" key="1">
    <source>
        <dbReference type="SAM" id="Phobius"/>
    </source>
</evidence>
<protein>
    <submittedName>
        <fullName evidence="2">ABC-2 family transporter</fullName>
    </submittedName>
</protein>
<keyword evidence="1" id="KW-1133">Transmembrane helix</keyword>
<comment type="caution">
    <text evidence="2">The sequence shown here is derived from an EMBL/GenBank/DDBJ whole genome shotgun (WGS) entry which is preliminary data.</text>
</comment>
<evidence type="ECO:0000313" key="2">
    <source>
        <dbReference type="EMBL" id="RCX16161.1"/>
    </source>
</evidence>